<evidence type="ECO:0000256" key="9">
    <source>
        <dbReference type="ARBA" id="ARBA00023125"/>
    </source>
</evidence>
<evidence type="ECO:0000256" key="5">
    <source>
        <dbReference type="ARBA" id="ARBA00022491"/>
    </source>
</evidence>
<evidence type="ECO:0000313" key="12">
    <source>
        <dbReference type="Proteomes" id="UP001596122"/>
    </source>
</evidence>
<evidence type="ECO:0000256" key="4">
    <source>
        <dbReference type="ARBA" id="ARBA00022490"/>
    </source>
</evidence>
<evidence type="ECO:0000256" key="10">
    <source>
        <dbReference type="ARBA" id="ARBA00023163"/>
    </source>
</evidence>
<dbReference type="Gene3D" id="1.10.10.10">
    <property type="entry name" value="Winged helix-like DNA-binding domain superfamily/Winged helix DNA-binding domain"/>
    <property type="match status" value="1"/>
</dbReference>
<gene>
    <name evidence="11" type="ORF">ACFPJ6_04325</name>
</gene>
<dbReference type="SUPFAM" id="SSF46785">
    <property type="entry name" value="Winged helix' DNA-binding domain"/>
    <property type="match status" value="1"/>
</dbReference>
<keyword evidence="6" id="KW-0479">Metal-binding</keyword>
<organism evidence="11 12">
    <name type="scientific">Aquipuribacter nitratireducens</name>
    <dbReference type="NCBI Taxonomy" id="650104"/>
    <lineage>
        <taxon>Bacteria</taxon>
        <taxon>Bacillati</taxon>
        <taxon>Actinomycetota</taxon>
        <taxon>Actinomycetes</taxon>
        <taxon>Micrococcales</taxon>
        <taxon>Intrasporangiaceae</taxon>
        <taxon>Aquipuribacter</taxon>
    </lineage>
</organism>
<comment type="subunit">
    <text evidence="3">Homodimer.</text>
</comment>
<dbReference type="RefSeq" id="WP_377002408.1">
    <property type="nucleotide sequence ID" value="NZ_JBBEOG010000011.1"/>
</dbReference>
<dbReference type="EMBL" id="JBHSLD010000004">
    <property type="protein sequence ID" value="MFC5380010.1"/>
    <property type="molecule type" value="Genomic_DNA"/>
</dbReference>
<dbReference type="InterPro" id="IPR036390">
    <property type="entry name" value="WH_DNA-bd_sf"/>
</dbReference>
<comment type="subcellular location">
    <subcellularLocation>
        <location evidence="1">Cytoplasm</location>
    </subcellularLocation>
</comment>
<proteinExistence type="inferred from homology"/>
<evidence type="ECO:0000256" key="1">
    <source>
        <dbReference type="ARBA" id="ARBA00004496"/>
    </source>
</evidence>
<evidence type="ECO:0000256" key="8">
    <source>
        <dbReference type="ARBA" id="ARBA00023015"/>
    </source>
</evidence>
<name>A0ABW0GLL6_9MICO</name>
<evidence type="ECO:0000256" key="6">
    <source>
        <dbReference type="ARBA" id="ARBA00022723"/>
    </source>
</evidence>
<dbReference type="InterPro" id="IPR036388">
    <property type="entry name" value="WH-like_DNA-bd_sf"/>
</dbReference>
<evidence type="ECO:0000256" key="2">
    <source>
        <dbReference type="ARBA" id="ARBA00007957"/>
    </source>
</evidence>
<accession>A0ABW0GLL6</accession>
<keyword evidence="12" id="KW-1185">Reference proteome</keyword>
<reference evidence="12" key="1">
    <citation type="journal article" date="2019" name="Int. J. Syst. Evol. Microbiol.">
        <title>The Global Catalogue of Microorganisms (GCM) 10K type strain sequencing project: providing services to taxonomists for standard genome sequencing and annotation.</title>
        <authorList>
            <consortium name="The Broad Institute Genomics Platform"/>
            <consortium name="The Broad Institute Genome Sequencing Center for Infectious Disease"/>
            <person name="Wu L."/>
            <person name="Ma J."/>
        </authorList>
    </citation>
    <scope>NUCLEOTIDE SEQUENCE [LARGE SCALE GENOMIC DNA]</scope>
    <source>
        <strain evidence="12">CCUG 43114</strain>
    </source>
</reference>
<evidence type="ECO:0000256" key="3">
    <source>
        <dbReference type="ARBA" id="ARBA00011738"/>
    </source>
</evidence>
<dbReference type="InterPro" id="IPR002481">
    <property type="entry name" value="FUR"/>
</dbReference>
<evidence type="ECO:0000256" key="7">
    <source>
        <dbReference type="ARBA" id="ARBA00022833"/>
    </source>
</evidence>
<protein>
    <submittedName>
        <fullName evidence="11">Fur family transcriptional regulator</fullName>
    </submittedName>
</protein>
<dbReference type="Proteomes" id="UP001596122">
    <property type="component" value="Unassembled WGS sequence"/>
</dbReference>
<dbReference type="InterPro" id="IPR043135">
    <property type="entry name" value="Fur_C"/>
</dbReference>
<dbReference type="PANTHER" id="PTHR33202">
    <property type="entry name" value="ZINC UPTAKE REGULATION PROTEIN"/>
    <property type="match status" value="1"/>
</dbReference>
<comment type="similarity">
    <text evidence="2">Belongs to the Fur family.</text>
</comment>
<sequence length="144" mass="15344">MSPSPAPPAAPVRRHTRQRAAVVSALEGTDEFVSAQTLHAALRDAGERVGLATVYRSLQQLSDDERVDVRRSEDGETLYRLCSTGHHHHLVCRVCGRTVEVESSAVERWAARTAAEHGFVAATHTVEITGTCGACAGEGSGAAR</sequence>
<keyword evidence="7" id="KW-0862">Zinc</keyword>
<keyword evidence="10" id="KW-0804">Transcription</keyword>
<keyword evidence="8" id="KW-0805">Transcription regulation</keyword>
<keyword evidence="9" id="KW-0238">DNA-binding</keyword>
<comment type="caution">
    <text evidence="11">The sequence shown here is derived from an EMBL/GenBank/DDBJ whole genome shotgun (WGS) entry which is preliminary data.</text>
</comment>
<dbReference type="Gene3D" id="3.30.1490.190">
    <property type="match status" value="1"/>
</dbReference>
<keyword evidence="5" id="KW-0678">Repressor</keyword>
<evidence type="ECO:0000313" key="11">
    <source>
        <dbReference type="EMBL" id="MFC5380010.1"/>
    </source>
</evidence>
<dbReference type="PANTHER" id="PTHR33202:SF2">
    <property type="entry name" value="FERRIC UPTAKE REGULATION PROTEIN"/>
    <property type="match status" value="1"/>
</dbReference>
<keyword evidence="4" id="KW-0963">Cytoplasm</keyword>
<dbReference type="CDD" id="cd07153">
    <property type="entry name" value="Fur_like"/>
    <property type="match status" value="1"/>
</dbReference>
<dbReference type="Pfam" id="PF01475">
    <property type="entry name" value="FUR"/>
    <property type="match status" value="1"/>
</dbReference>